<name>A0A1M5QJZ0_9RHOB</name>
<keyword evidence="3" id="KW-1185">Reference proteome</keyword>
<protein>
    <submittedName>
        <fullName evidence="2">Uncharacterized protein</fullName>
    </submittedName>
</protein>
<evidence type="ECO:0000313" key="3">
    <source>
        <dbReference type="Proteomes" id="UP000184074"/>
    </source>
</evidence>
<organism evidence="2 3">
    <name type="scientific">Cognatiyoonia sediminum</name>
    <dbReference type="NCBI Taxonomy" id="1508389"/>
    <lineage>
        <taxon>Bacteria</taxon>
        <taxon>Pseudomonadati</taxon>
        <taxon>Pseudomonadota</taxon>
        <taxon>Alphaproteobacteria</taxon>
        <taxon>Rhodobacterales</taxon>
        <taxon>Paracoccaceae</taxon>
        <taxon>Cognatiyoonia</taxon>
    </lineage>
</organism>
<gene>
    <name evidence="2" type="ORF">SAMN05444003_2168</name>
</gene>
<keyword evidence="1" id="KW-0472">Membrane</keyword>
<sequence>MGVTQKYNAALGTNFALTVLSTLAYALIIFCVVGLVLSRFGLPFGVTSMVIVLFELPAFFGMLLIARRMFKKDHDFW</sequence>
<reference evidence="2 3" key="1">
    <citation type="submission" date="2016-11" db="EMBL/GenBank/DDBJ databases">
        <authorList>
            <person name="Jaros S."/>
            <person name="Januszkiewicz K."/>
            <person name="Wedrychowicz H."/>
        </authorList>
    </citation>
    <scope>NUCLEOTIDE SEQUENCE [LARGE SCALE GENOMIC DNA]</scope>
    <source>
        <strain evidence="2 3">DSM 28715</strain>
    </source>
</reference>
<dbReference type="AlphaFoldDB" id="A0A1M5QJZ0"/>
<dbReference type="EMBL" id="FQXB01000003">
    <property type="protein sequence ID" value="SHH14444.1"/>
    <property type="molecule type" value="Genomic_DNA"/>
</dbReference>
<dbReference type="Proteomes" id="UP000184074">
    <property type="component" value="Unassembled WGS sequence"/>
</dbReference>
<accession>A0A1M5QJZ0</accession>
<feature type="transmembrane region" description="Helical" evidence="1">
    <location>
        <begin position="44"/>
        <end position="66"/>
    </location>
</feature>
<keyword evidence="1" id="KW-0812">Transmembrane</keyword>
<dbReference type="STRING" id="1508389.SAMN05444003_2168"/>
<proteinExistence type="predicted"/>
<evidence type="ECO:0000256" key="1">
    <source>
        <dbReference type="SAM" id="Phobius"/>
    </source>
</evidence>
<evidence type="ECO:0000313" key="2">
    <source>
        <dbReference type="EMBL" id="SHH14444.1"/>
    </source>
</evidence>
<keyword evidence="1" id="KW-1133">Transmembrane helix</keyword>
<feature type="transmembrane region" description="Helical" evidence="1">
    <location>
        <begin position="15"/>
        <end position="38"/>
    </location>
</feature>